<name>A0A7C1ZF55_DESA2</name>
<reference evidence="2" key="1">
    <citation type="journal article" date="2020" name="mSystems">
        <title>Genome- and Community-Level Interaction Insights into Carbon Utilization and Element Cycling Functions of Hydrothermarchaeota in Hydrothermal Sediment.</title>
        <authorList>
            <person name="Zhou Z."/>
            <person name="Liu Y."/>
            <person name="Xu W."/>
            <person name="Pan J."/>
            <person name="Luo Z.H."/>
            <person name="Li M."/>
        </authorList>
    </citation>
    <scope>NUCLEOTIDE SEQUENCE [LARGE SCALE GENOMIC DNA]</scope>
    <source>
        <strain evidence="2">HyVt-389</strain>
    </source>
</reference>
<protein>
    <submittedName>
        <fullName evidence="2">Endonuclease</fullName>
    </submittedName>
</protein>
<dbReference type="Gene3D" id="1.10.150.320">
    <property type="entry name" value="Photosystem II 12 kDa extrinsic protein"/>
    <property type="match status" value="1"/>
</dbReference>
<keyword evidence="2" id="KW-0540">Nuclease</keyword>
<dbReference type="GO" id="GO:0003677">
    <property type="term" value="F:DNA binding"/>
    <property type="evidence" value="ECO:0007669"/>
    <property type="project" value="InterPro"/>
</dbReference>
<sequence>MNKYMFKWQIKTIVLILHIFLCSITLIEAKTFKVVSYNVENLFDLIKEGTEYMEYIPNGSYGWTENIANIKYTNIAKVIKDLGADVVALQEVESKKALIFLNNKLKDFNVYYPYIEIADSKATPVKCAILSKFPIINKKEIQVNNEYARNILKIILNVDGNPFVLFINHWKSKRGPESMRIACAKALKKEIDRLKDNVDFILIGDFNSNYNEYQTFQNSRLNDTNGITGINHILGTIKDSKMVTERILKKQAKNKYLYNLWLEIDKSRRWSYIFFGNKNSPDSIIVSKGLYDNKGISYVDNSFDKFEPDYLFKGNTIYRWQRDKNGMGRHLGKGYSDHLPIFAYFSTEPFYFKNKETTSLKLEETKSPQGLLNLNTASKKELMSIKGIGPVLSERIIAGRPYKTIDDLLKVKGIGPKRLKKFRPYFIVK</sequence>
<dbReference type="PANTHER" id="PTHR42834">
    <property type="entry name" value="ENDONUCLEASE/EXONUCLEASE/PHOSPHATASE FAMILY PROTEIN (AFU_ORTHOLOGUE AFUA_3G09210)"/>
    <property type="match status" value="1"/>
</dbReference>
<dbReference type="AlphaFoldDB" id="A0A7C1ZF55"/>
<proteinExistence type="predicted"/>
<comment type="caution">
    <text evidence="2">The sequence shown here is derived from an EMBL/GenBank/DDBJ whole genome shotgun (WGS) entry which is preliminary data.</text>
</comment>
<dbReference type="GO" id="GO:0006281">
    <property type="term" value="P:DNA repair"/>
    <property type="evidence" value="ECO:0007669"/>
    <property type="project" value="InterPro"/>
</dbReference>
<dbReference type="Pfam" id="PF12836">
    <property type="entry name" value="HHH_3"/>
    <property type="match status" value="1"/>
</dbReference>
<dbReference type="Gene3D" id="3.60.10.10">
    <property type="entry name" value="Endonuclease/exonuclease/phosphatase"/>
    <property type="match status" value="1"/>
</dbReference>
<dbReference type="SMART" id="SM00278">
    <property type="entry name" value="HhH1"/>
    <property type="match status" value="2"/>
</dbReference>
<accession>A0A7C1ZF55</accession>
<gene>
    <name evidence="2" type="ORF">ENI35_05540</name>
</gene>
<dbReference type="InterPro" id="IPR010994">
    <property type="entry name" value="RuvA_2-like"/>
</dbReference>
<evidence type="ECO:0000259" key="1">
    <source>
        <dbReference type="SMART" id="SM00278"/>
    </source>
</evidence>
<dbReference type="SUPFAM" id="SSF47781">
    <property type="entry name" value="RuvA domain 2-like"/>
    <property type="match status" value="1"/>
</dbReference>
<dbReference type="Proteomes" id="UP000885738">
    <property type="component" value="Unassembled WGS sequence"/>
</dbReference>
<feature type="domain" description="Helix-hairpin-helix DNA-binding motif class 1" evidence="1">
    <location>
        <begin position="406"/>
        <end position="425"/>
    </location>
</feature>
<keyword evidence="2" id="KW-0255">Endonuclease</keyword>
<dbReference type="InterPro" id="IPR005135">
    <property type="entry name" value="Endo/exonuclease/phosphatase"/>
</dbReference>
<dbReference type="SUPFAM" id="SSF56219">
    <property type="entry name" value="DNase I-like"/>
    <property type="match status" value="1"/>
</dbReference>
<dbReference type="PANTHER" id="PTHR42834:SF1">
    <property type="entry name" value="ENDONUCLEASE_EXONUCLEASE_PHOSPHATASE FAMILY PROTEIN (AFU_ORTHOLOGUE AFUA_3G09210)"/>
    <property type="match status" value="1"/>
</dbReference>
<keyword evidence="2" id="KW-0378">Hydrolase</keyword>
<feature type="domain" description="Helix-hairpin-helix DNA-binding motif class 1" evidence="1">
    <location>
        <begin position="380"/>
        <end position="399"/>
    </location>
</feature>
<evidence type="ECO:0000313" key="2">
    <source>
        <dbReference type="EMBL" id="HEC68250.1"/>
    </source>
</evidence>
<dbReference type="InterPro" id="IPR036691">
    <property type="entry name" value="Endo/exonu/phosph_ase_sf"/>
</dbReference>
<dbReference type="Pfam" id="PF19580">
    <property type="entry name" value="Exo_endo_phos_3"/>
    <property type="match status" value="1"/>
</dbReference>
<organism evidence="2">
    <name type="scientific">Desulfofervidus auxilii</name>
    <dbReference type="NCBI Taxonomy" id="1621989"/>
    <lineage>
        <taxon>Bacteria</taxon>
        <taxon>Pseudomonadati</taxon>
        <taxon>Thermodesulfobacteriota</taxon>
        <taxon>Candidatus Desulfofervidia</taxon>
        <taxon>Candidatus Desulfofervidales</taxon>
        <taxon>Candidatus Desulfofervidaceae</taxon>
        <taxon>Candidatus Desulfofervidus</taxon>
    </lineage>
</organism>
<dbReference type="EMBL" id="DRIH01000194">
    <property type="protein sequence ID" value="HEC68250.1"/>
    <property type="molecule type" value="Genomic_DNA"/>
</dbReference>
<dbReference type="InterPro" id="IPR003583">
    <property type="entry name" value="Hlx-hairpin-Hlx_DNA-bd_motif"/>
</dbReference>
<dbReference type="GO" id="GO:0004519">
    <property type="term" value="F:endonuclease activity"/>
    <property type="evidence" value="ECO:0007669"/>
    <property type="project" value="UniProtKB-KW"/>
</dbReference>